<feature type="transmembrane region" description="Helical" evidence="1">
    <location>
        <begin position="29"/>
        <end position="50"/>
    </location>
</feature>
<dbReference type="GeneID" id="93374557"/>
<dbReference type="EMBL" id="BBYQ01000088">
    <property type="protein sequence ID" value="GAP30631.1"/>
    <property type="molecule type" value="Genomic_DNA"/>
</dbReference>
<dbReference type="RefSeq" id="WP_033089292.1">
    <property type="nucleotide sequence ID" value="NZ_AP017900.1"/>
</dbReference>
<protein>
    <submittedName>
        <fullName evidence="3">Uncharacterized protein</fullName>
    </submittedName>
</protein>
<evidence type="ECO:0000313" key="3">
    <source>
        <dbReference type="EMBL" id="GAP30631.1"/>
    </source>
</evidence>
<reference evidence="2 5" key="3">
    <citation type="submission" date="2016-10" db="EMBL/GenBank/DDBJ databases">
        <title>Genome sequence of Nocardia seriolae strain EM150506, isolated from Anguila japonica.</title>
        <authorList>
            <person name="Han H.-J."/>
        </authorList>
    </citation>
    <scope>NUCLEOTIDE SEQUENCE [LARGE SCALE GENOMIC DNA]</scope>
    <source>
        <strain evidence="2 5">EM150506</strain>
    </source>
</reference>
<name>A0ABC9YZE1_9NOCA</name>
<keyword evidence="1" id="KW-1133">Transmembrane helix</keyword>
<reference evidence="4" key="1">
    <citation type="submission" date="2015-07" db="EMBL/GenBank/DDBJ databases">
        <title>Nocardia seriolae U-1 whole genome shotgun sequence.</title>
        <authorList>
            <person name="Imajoh M."/>
            <person name="Fukumoto Y."/>
            <person name="Sukeda M."/>
            <person name="Yamane J."/>
            <person name="Yamasaki K."/>
            <person name="Shimizu M."/>
            <person name="Ohnishi K."/>
            <person name="Oshima S."/>
        </authorList>
    </citation>
    <scope>NUCLEOTIDE SEQUENCE [LARGE SCALE GENOMIC DNA]</scope>
    <source>
        <strain evidence="4">U-1</strain>
    </source>
</reference>
<reference evidence="3 4" key="2">
    <citation type="journal article" date="2016" name="Genome Announc.">
        <title>Draft Genome Sequence of Erythromycin- and Oxytetracycline-Sensitive Nocardia seriolae Strain U-1 (NBRC 110359).</title>
        <authorList>
            <person name="Imajoh M."/>
            <person name="Sukeda M."/>
            <person name="Shimizu M."/>
            <person name="Yamane J."/>
            <person name="Ohnishi K."/>
            <person name="Oshima S."/>
        </authorList>
    </citation>
    <scope>NUCLEOTIDE SEQUENCE [LARGE SCALE GENOMIC DNA]</scope>
    <source>
        <strain evidence="3 4">U-1</strain>
    </source>
</reference>
<keyword evidence="4" id="KW-1185">Reference proteome</keyword>
<proteinExistence type="predicted"/>
<organism evidence="3 4">
    <name type="scientific">Nocardia seriolae</name>
    <dbReference type="NCBI Taxonomy" id="37332"/>
    <lineage>
        <taxon>Bacteria</taxon>
        <taxon>Bacillati</taxon>
        <taxon>Actinomycetota</taxon>
        <taxon>Actinomycetes</taxon>
        <taxon>Mycobacteriales</taxon>
        <taxon>Nocardiaceae</taxon>
        <taxon>Nocardia</taxon>
    </lineage>
</organism>
<evidence type="ECO:0000313" key="2">
    <source>
        <dbReference type="EMBL" id="APA99111.1"/>
    </source>
</evidence>
<sequence>MVTRENSAIARPRWQEVASPAQQWLFRAVWALGALVLAPSAFLLIGGLTANTAAGESGQVPGVLGLIGLAIGGVLVLAGLLVRVGVMNVAAALSRGSMVSVGVPNPGQEVG</sequence>
<evidence type="ECO:0000256" key="1">
    <source>
        <dbReference type="SAM" id="Phobius"/>
    </source>
</evidence>
<evidence type="ECO:0000313" key="5">
    <source>
        <dbReference type="Proteomes" id="UP000180166"/>
    </source>
</evidence>
<dbReference type="Proteomes" id="UP000037179">
    <property type="component" value="Unassembled WGS sequence"/>
</dbReference>
<dbReference type="KEGG" id="nsr:NS506_05065"/>
<dbReference type="EMBL" id="CP017839">
    <property type="protein sequence ID" value="APA99111.1"/>
    <property type="molecule type" value="Genomic_DNA"/>
</dbReference>
<evidence type="ECO:0000313" key="4">
    <source>
        <dbReference type="Proteomes" id="UP000037179"/>
    </source>
</evidence>
<feature type="transmembrane region" description="Helical" evidence="1">
    <location>
        <begin position="62"/>
        <end position="86"/>
    </location>
</feature>
<dbReference type="Proteomes" id="UP000180166">
    <property type="component" value="Chromosome"/>
</dbReference>
<dbReference type="AlphaFoldDB" id="A0ABC9YZE1"/>
<gene>
    <name evidence="2" type="ORF">NS506_05065</name>
    <name evidence="3" type="ORF">NSK11_contig00088-0037</name>
</gene>
<accession>A0ABC9YZE1</accession>
<keyword evidence="1" id="KW-0472">Membrane</keyword>
<keyword evidence="1" id="KW-0812">Transmembrane</keyword>